<dbReference type="InterPro" id="IPR036259">
    <property type="entry name" value="MFS_trans_sf"/>
</dbReference>
<feature type="transmembrane region" description="Helical" evidence="4">
    <location>
        <begin position="94"/>
        <end position="112"/>
    </location>
</feature>
<evidence type="ECO:0000256" key="2">
    <source>
        <dbReference type="ARBA" id="ARBA00022989"/>
    </source>
</evidence>
<keyword evidence="2 4" id="KW-1133">Transmembrane helix</keyword>
<dbReference type="OrthoDB" id="9804312at2"/>
<feature type="transmembrane region" description="Helical" evidence="4">
    <location>
        <begin position="361"/>
        <end position="379"/>
    </location>
</feature>
<gene>
    <name evidence="5" type="ORF">EDC46_0838</name>
</gene>
<feature type="transmembrane region" description="Helical" evidence="4">
    <location>
        <begin position="294"/>
        <end position="316"/>
    </location>
</feature>
<keyword evidence="3 4" id="KW-0472">Membrane</keyword>
<keyword evidence="1 4" id="KW-0812">Transmembrane</keyword>
<feature type="transmembrane region" description="Helical" evidence="4">
    <location>
        <begin position="202"/>
        <end position="221"/>
    </location>
</feature>
<feature type="transmembrane region" description="Helical" evidence="4">
    <location>
        <begin position="337"/>
        <end position="355"/>
    </location>
</feature>
<evidence type="ECO:0000313" key="6">
    <source>
        <dbReference type="Proteomes" id="UP000281691"/>
    </source>
</evidence>
<protein>
    <submittedName>
        <fullName evidence="5">MFS transporter</fullName>
    </submittedName>
</protein>
<feature type="transmembrane region" description="Helical" evidence="4">
    <location>
        <begin position="233"/>
        <end position="251"/>
    </location>
</feature>
<dbReference type="Pfam" id="PF07690">
    <property type="entry name" value="MFS_1"/>
    <property type="match status" value="1"/>
</dbReference>
<evidence type="ECO:0000256" key="3">
    <source>
        <dbReference type="ARBA" id="ARBA00023136"/>
    </source>
</evidence>
<dbReference type="PANTHER" id="PTHR23530">
    <property type="entry name" value="TRANSPORT PROTEIN-RELATED"/>
    <property type="match status" value="1"/>
</dbReference>
<dbReference type="EMBL" id="RKQP01000001">
    <property type="protein sequence ID" value="RPE86436.1"/>
    <property type="molecule type" value="Genomic_DNA"/>
</dbReference>
<comment type="caution">
    <text evidence="5">The sequence shown here is derived from an EMBL/GenBank/DDBJ whole genome shotgun (WGS) entry which is preliminary data.</text>
</comment>
<accession>A0A3N4VTL2</accession>
<dbReference type="RefSeq" id="WP_124210966.1">
    <property type="nucleotide sequence ID" value="NZ_CP016615.1"/>
</dbReference>
<dbReference type="AlphaFoldDB" id="A0A3N4VTL2"/>
<evidence type="ECO:0000313" key="5">
    <source>
        <dbReference type="EMBL" id="RPE86436.1"/>
    </source>
</evidence>
<feature type="transmembrane region" description="Helical" evidence="4">
    <location>
        <begin position="61"/>
        <end position="82"/>
    </location>
</feature>
<dbReference type="GO" id="GO:0022857">
    <property type="term" value="F:transmembrane transporter activity"/>
    <property type="evidence" value="ECO:0007669"/>
    <property type="project" value="InterPro"/>
</dbReference>
<feature type="transmembrane region" description="Helical" evidence="4">
    <location>
        <begin position="151"/>
        <end position="168"/>
    </location>
</feature>
<name>A0A3N4VTL2_9PAST</name>
<evidence type="ECO:0000256" key="1">
    <source>
        <dbReference type="ARBA" id="ARBA00022692"/>
    </source>
</evidence>
<feature type="transmembrane region" description="Helical" evidence="4">
    <location>
        <begin position="124"/>
        <end position="145"/>
    </location>
</feature>
<proteinExistence type="predicted"/>
<dbReference type="Proteomes" id="UP000281691">
    <property type="component" value="Unassembled WGS sequence"/>
</dbReference>
<feature type="transmembrane region" description="Helical" evidence="4">
    <location>
        <begin position="263"/>
        <end position="288"/>
    </location>
</feature>
<reference evidence="5 6" key="1">
    <citation type="submission" date="2018-11" db="EMBL/GenBank/DDBJ databases">
        <title>Genomic Encyclopedia of Type Strains, Phase IV (KMG-IV): sequencing the most valuable type-strain genomes for metagenomic binning, comparative biology and taxonomic classification.</title>
        <authorList>
            <person name="Goeker M."/>
        </authorList>
    </citation>
    <scope>NUCLEOTIDE SEQUENCE [LARGE SCALE GENOMIC DNA]</scope>
    <source>
        <strain evidence="5 6">DSM 27238</strain>
    </source>
</reference>
<keyword evidence="6" id="KW-1185">Reference proteome</keyword>
<dbReference type="Gene3D" id="1.20.1250.20">
    <property type="entry name" value="MFS general substrate transporter like domains"/>
    <property type="match status" value="1"/>
</dbReference>
<sequence length="384" mass="43889">MFRILISHSFFNLSRAFIGAVLIVYLLNNQITLTTIALAKSLQLFMSVVMNYPAGKISDRFGYKTAILISCLCSLIYFLLILNPTNITVLFGELFNGLSIAFYMGAYEAWIFEFKNKKENSFTLISRSAELFFISSIIASIIGGLYFNQALYFSILFMILAIICYIITPQNNPYSNRKIANILKSAFFTDLKSFCKKADTQLLFSIIFVGSMQIIYQYWAIFFAKNLNIENNYLGYILALMLSGQWLFSFLSRKFTFNLSKYAVLISLSGVFIFSLLNLLLFLTINHYNLLNKIIITLNFIIFVAFCGLTSNLFFAKSCDKFSHLNNQSSMISLIDMNSRIIGTILLTVSSLFNIEQIPFIFLIFNGIILVYLFSHFFLNKDSA</sequence>
<organism evidence="5 6">
    <name type="scientific">Vespertiliibacter pulmonis</name>
    <dbReference type="NCBI Taxonomy" id="1443036"/>
    <lineage>
        <taxon>Bacteria</taxon>
        <taxon>Pseudomonadati</taxon>
        <taxon>Pseudomonadota</taxon>
        <taxon>Gammaproteobacteria</taxon>
        <taxon>Pasteurellales</taxon>
        <taxon>Pasteurellaceae</taxon>
        <taxon>Vespertiliibacter</taxon>
    </lineage>
</organism>
<dbReference type="PANTHER" id="PTHR23530:SF1">
    <property type="entry name" value="PERMEASE, MAJOR FACILITATOR SUPERFAMILY-RELATED"/>
    <property type="match status" value="1"/>
</dbReference>
<evidence type="ECO:0000256" key="4">
    <source>
        <dbReference type="SAM" id="Phobius"/>
    </source>
</evidence>
<dbReference type="SUPFAM" id="SSF103473">
    <property type="entry name" value="MFS general substrate transporter"/>
    <property type="match status" value="1"/>
</dbReference>
<dbReference type="InterPro" id="IPR053160">
    <property type="entry name" value="MFS_DHA3_Transporter"/>
</dbReference>
<dbReference type="InterPro" id="IPR011701">
    <property type="entry name" value="MFS"/>
</dbReference>